<dbReference type="STRING" id="1643428.GCA_001442855_01861"/>
<evidence type="ECO:0000259" key="6">
    <source>
        <dbReference type="Pfam" id="PF04932"/>
    </source>
</evidence>
<accession>A0A0S4NA80</accession>
<dbReference type="EMBL" id="FAOO01000015">
    <property type="protein sequence ID" value="CUU07755.1"/>
    <property type="molecule type" value="Genomic_DNA"/>
</dbReference>
<proteinExistence type="predicted"/>
<evidence type="ECO:0000256" key="1">
    <source>
        <dbReference type="ARBA" id="ARBA00004141"/>
    </source>
</evidence>
<dbReference type="AlphaFoldDB" id="A0A0S4NA80"/>
<dbReference type="PANTHER" id="PTHR37422">
    <property type="entry name" value="TEICHURONIC ACID BIOSYNTHESIS PROTEIN TUAE"/>
    <property type="match status" value="1"/>
</dbReference>
<feature type="transmembrane region" description="Helical" evidence="5">
    <location>
        <begin position="360"/>
        <end position="382"/>
    </location>
</feature>
<feature type="transmembrane region" description="Helical" evidence="5">
    <location>
        <begin position="218"/>
        <end position="235"/>
    </location>
</feature>
<comment type="subcellular location">
    <subcellularLocation>
        <location evidence="1">Membrane</location>
        <topology evidence="1">Multi-pass membrane protein</topology>
    </subcellularLocation>
</comment>
<evidence type="ECO:0000256" key="3">
    <source>
        <dbReference type="ARBA" id="ARBA00022989"/>
    </source>
</evidence>
<name>A0A0S4NA80_9BACT</name>
<feature type="transmembrane region" description="Helical" evidence="5">
    <location>
        <begin position="99"/>
        <end position="118"/>
    </location>
</feature>
<feature type="transmembrane region" description="Helical" evidence="5">
    <location>
        <begin position="124"/>
        <end position="144"/>
    </location>
</feature>
<keyword evidence="3 5" id="KW-1133">Transmembrane helix</keyword>
<dbReference type="Proteomes" id="UP000320623">
    <property type="component" value="Unassembled WGS sequence"/>
</dbReference>
<evidence type="ECO:0000256" key="4">
    <source>
        <dbReference type="ARBA" id="ARBA00023136"/>
    </source>
</evidence>
<sequence length="438" mass="50121">MEIARQNIRYVSKIEVQNVLFVLSLVLPFFGIFVNYYGMWILMFIAGFLWLVLTRREANAGLMFLWGLEFEPAPVDFVFFGSWLKRIIKGDVKWSNNPLFYLLFVYILLNLVQIPLSISLQRAGFFALVTVYTISFAFYFSGYIKDYDTWNEVKRFYLIAVIISAMVLAVMILLLYLQGRLGRPAGFFKDPNVAGAFISTGALFAMTRILFGKREEIGKYLLMFLFLLISVVLTFSRGSFLNLLSGIGVIGLISIFVRRSKRFFIVLSIAVVIGLISVPFLLETFRQSFRFRGLQWYDIYGRAMAWRAGIEMLKNYPLGVGPGQFEIYSIDYQKSVGGPMLRLTPSAHSLYLRVLTENGLLGFGIFLVGLSVAIVFGIFELFRSLKSNEAKFQDIAWLLSSLVGILVQSFVIDTLHWRHFWIILGFMFGLVKLKNKTS</sequence>
<feature type="domain" description="O-antigen ligase-related" evidence="6">
    <location>
        <begin position="222"/>
        <end position="367"/>
    </location>
</feature>
<evidence type="ECO:0000256" key="5">
    <source>
        <dbReference type="SAM" id="Phobius"/>
    </source>
</evidence>
<keyword evidence="8" id="KW-1185">Reference proteome</keyword>
<keyword evidence="4 5" id="KW-0472">Membrane</keyword>
<feature type="transmembrane region" description="Helical" evidence="5">
    <location>
        <begin position="241"/>
        <end position="257"/>
    </location>
</feature>
<gene>
    <name evidence="7" type="ORF">JGI1_01899</name>
</gene>
<keyword evidence="7" id="KW-0436">Ligase</keyword>
<feature type="transmembrane region" description="Helical" evidence="5">
    <location>
        <begin position="394"/>
        <end position="411"/>
    </location>
</feature>
<feature type="transmembrane region" description="Helical" evidence="5">
    <location>
        <begin position="193"/>
        <end position="211"/>
    </location>
</feature>
<feature type="transmembrane region" description="Helical" evidence="5">
    <location>
        <begin position="20"/>
        <end position="53"/>
    </location>
</feature>
<dbReference type="PANTHER" id="PTHR37422:SF13">
    <property type="entry name" value="LIPOPOLYSACCHARIDE BIOSYNTHESIS PROTEIN PA4999-RELATED"/>
    <property type="match status" value="1"/>
</dbReference>
<dbReference type="GO" id="GO:0016020">
    <property type="term" value="C:membrane"/>
    <property type="evidence" value="ECO:0007669"/>
    <property type="project" value="UniProtKB-SubCell"/>
</dbReference>
<dbReference type="InterPro" id="IPR051533">
    <property type="entry name" value="WaaL-like"/>
</dbReference>
<evidence type="ECO:0000313" key="8">
    <source>
        <dbReference type="Proteomes" id="UP000320623"/>
    </source>
</evidence>
<dbReference type="OrthoDB" id="9812740at2"/>
<evidence type="ECO:0000256" key="2">
    <source>
        <dbReference type="ARBA" id="ARBA00022692"/>
    </source>
</evidence>
<organism evidence="7 8">
    <name type="scientific">Candidatus Thermokryptus mobilis</name>
    <dbReference type="NCBI Taxonomy" id="1643428"/>
    <lineage>
        <taxon>Bacteria</taxon>
        <taxon>Pseudomonadati</taxon>
        <taxon>Candidatus Kryptoniota</taxon>
        <taxon>Candidatus Thermokryptus</taxon>
    </lineage>
</organism>
<feature type="transmembrane region" description="Helical" evidence="5">
    <location>
        <begin position="264"/>
        <end position="282"/>
    </location>
</feature>
<reference evidence="8" key="1">
    <citation type="submission" date="2015-11" db="EMBL/GenBank/DDBJ databases">
        <authorList>
            <person name="Varghese N."/>
        </authorList>
    </citation>
    <scope>NUCLEOTIDE SEQUENCE [LARGE SCALE GENOMIC DNA]</scope>
</reference>
<evidence type="ECO:0000313" key="7">
    <source>
        <dbReference type="EMBL" id="CUU07755.1"/>
    </source>
</evidence>
<dbReference type="InterPro" id="IPR007016">
    <property type="entry name" value="O-antigen_ligase-rel_domated"/>
</dbReference>
<dbReference type="Pfam" id="PF04932">
    <property type="entry name" value="Wzy_C"/>
    <property type="match status" value="1"/>
</dbReference>
<keyword evidence="2 5" id="KW-0812">Transmembrane</keyword>
<dbReference type="GO" id="GO:0016874">
    <property type="term" value="F:ligase activity"/>
    <property type="evidence" value="ECO:0007669"/>
    <property type="project" value="UniProtKB-KW"/>
</dbReference>
<feature type="transmembrane region" description="Helical" evidence="5">
    <location>
        <begin position="417"/>
        <end position="433"/>
    </location>
</feature>
<protein>
    <submittedName>
        <fullName evidence="7">O-antigen ligase like membrane protein</fullName>
    </submittedName>
</protein>
<feature type="transmembrane region" description="Helical" evidence="5">
    <location>
        <begin position="156"/>
        <end position="177"/>
    </location>
</feature>